<gene>
    <name evidence="2" type="ORF">g.1744</name>
</gene>
<dbReference type="AlphaFoldDB" id="A0A1B6FU07"/>
<feature type="non-terminal residue" evidence="2">
    <location>
        <position position="1"/>
    </location>
</feature>
<evidence type="ECO:0000313" key="2">
    <source>
        <dbReference type="EMBL" id="JAS53706.1"/>
    </source>
</evidence>
<feature type="domain" description="Reverse transcriptase zinc-binding" evidence="1">
    <location>
        <begin position="86"/>
        <end position="140"/>
    </location>
</feature>
<feature type="non-terminal residue" evidence="2">
    <location>
        <position position="149"/>
    </location>
</feature>
<dbReference type="Pfam" id="PF13966">
    <property type="entry name" value="zf-RVT"/>
    <property type="match status" value="1"/>
</dbReference>
<organism evidence="2">
    <name type="scientific">Cuerna arida</name>
    <dbReference type="NCBI Taxonomy" id="1464854"/>
    <lineage>
        <taxon>Eukaryota</taxon>
        <taxon>Metazoa</taxon>
        <taxon>Ecdysozoa</taxon>
        <taxon>Arthropoda</taxon>
        <taxon>Hexapoda</taxon>
        <taxon>Insecta</taxon>
        <taxon>Pterygota</taxon>
        <taxon>Neoptera</taxon>
        <taxon>Paraneoptera</taxon>
        <taxon>Hemiptera</taxon>
        <taxon>Auchenorrhyncha</taxon>
        <taxon>Membracoidea</taxon>
        <taxon>Cicadellidae</taxon>
        <taxon>Cicadellinae</taxon>
        <taxon>Proconiini</taxon>
        <taxon>Cuerna</taxon>
    </lineage>
</organism>
<proteinExistence type="predicted"/>
<dbReference type="InterPro" id="IPR026960">
    <property type="entry name" value="RVT-Znf"/>
</dbReference>
<protein>
    <recommendedName>
        <fullName evidence="1">Reverse transcriptase zinc-binding domain-containing protein</fullName>
    </recommendedName>
</protein>
<dbReference type="EMBL" id="GECZ01016063">
    <property type="protein sequence ID" value="JAS53706.1"/>
    <property type="molecule type" value="Transcribed_RNA"/>
</dbReference>
<accession>A0A1B6FU07</accession>
<reference evidence="2" key="1">
    <citation type="submission" date="2015-11" db="EMBL/GenBank/DDBJ databases">
        <title>De novo transcriptome assembly of four potential Pierce s Disease insect vectors from Arizona vineyards.</title>
        <authorList>
            <person name="Tassone E.E."/>
        </authorList>
    </citation>
    <scope>NUCLEOTIDE SEQUENCE</scope>
</reference>
<name>A0A1B6FU07_9HEMI</name>
<sequence>WNDLEPMKYRKDFYKKFLEKSQTSTSGFGVTRNSKTDSQVMRNFIVQDKNDAFLVRAQNLGTQQDWTVIGEFCIPPDVMWRSFLYEWTPQMVKFYANALQNTLPDPKNLERWGLTAEQKCPLCDISPCNAKHILVGCKKALDEGRFTYR</sequence>
<evidence type="ECO:0000259" key="1">
    <source>
        <dbReference type="Pfam" id="PF13966"/>
    </source>
</evidence>